<dbReference type="EC" id="2.3.1.101" evidence="3"/>
<dbReference type="NCBIfam" id="NF002554">
    <property type="entry name" value="PRK02114.1"/>
    <property type="match status" value="1"/>
</dbReference>
<dbReference type="InterPro" id="IPR022667">
    <property type="entry name" value="ForMFR_H4MPT_ForTrfase_N"/>
</dbReference>
<name>A6UTJ4_META3</name>
<dbReference type="Pfam" id="PF02741">
    <property type="entry name" value="FTR_C"/>
    <property type="match status" value="1"/>
</dbReference>
<comment type="similarity">
    <text evidence="1 3">Belongs to the FTR family.</text>
</comment>
<keyword evidence="7" id="KW-1185">Reference proteome</keyword>
<feature type="domain" description="Formylmethanofuran: tetrahydromethanopterin formyltransferase Ftr N-terminal" evidence="4">
    <location>
        <begin position="1"/>
        <end position="145"/>
    </location>
</feature>
<dbReference type="Pfam" id="PF01913">
    <property type="entry name" value="FTR"/>
    <property type="match status" value="1"/>
</dbReference>
<dbReference type="RefSeq" id="WP_011972948.1">
    <property type="nucleotide sequence ID" value="NC_009635.1"/>
</dbReference>
<keyword evidence="3" id="KW-0963">Cytoplasm</keyword>
<evidence type="ECO:0000259" key="5">
    <source>
        <dbReference type="Pfam" id="PF02741"/>
    </source>
</evidence>
<comment type="pathway">
    <text evidence="3">One-carbon metabolism; methanogenesis from CO(2); 5,10-methenyl-5,6,7,8-tetrahydromethanopterin from CO(2): step 2/3.</text>
</comment>
<evidence type="ECO:0000256" key="3">
    <source>
        <dbReference type="HAMAP-Rule" id="MF_00579"/>
    </source>
</evidence>
<gene>
    <name evidence="3" type="primary">ftr</name>
    <name evidence="6" type="ordered locus">Maeo_0224</name>
</gene>
<dbReference type="STRING" id="419665.Maeo_0224"/>
<proteinExistence type="inferred from homology"/>
<sequence>MEINGVFIEDTFAEAFPIWVSRVLITAATEKLAKIAATEATGFGCSVIMCPAEAGIEKYVPATETPDGRPGYIIEICHPKKSALEHQLLERLGQCVLTAPTTAVFDAMGEDATEHLKVGFKLKFFGDGYETKEKLNDKVMYSVPIMGGDFKIESKLGIKKGVAGGNFFIMADSNSSALVAAEAAIDAINGVEKTITPFPGGIVASGSKVGYTNPKYSFMAATTNQKMCPTLKDSVEDSEIPADVNGVYEIVIDGVDEEAVKEATKVGILAATKIEGVKKITAGNYGGKLGPHQIKLCELFE</sequence>
<dbReference type="EMBL" id="CP000743">
    <property type="protein sequence ID" value="ABR55816.1"/>
    <property type="molecule type" value="Genomic_DNA"/>
</dbReference>
<protein>
    <recommendedName>
        <fullName evidence="3">Formylmethanofuran--tetrahydromethanopterin formyltransferase</fullName>
        <shortName evidence="3">Ftr</shortName>
        <ecNumber evidence="3">2.3.1.101</ecNumber>
    </recommendedName>
    <alternativeName>
        <fullName evidence="3">H4MPT formyltransferase</fullName>
    </alternativeName>
</protein>
<keyword evidence="3 6" id="KW-0012">Acyltransferase</keyword>
<evidence type="ECO:0000313" key="7">
    <source>
        <dbReference type="Proteomes" id="UP000001106"/>
    </source>
</evidence>
<evidence type="ECO:0000259" key="4">
    <source>
        <dbReference type="Pfam" id="PF01913"/>
    </source>
</evidence>
<dbReference type="OrthoDB" id="81373at2157"/>
<dbReference type="eggNOG" id="arCOG02695">
    <property type="taxonomic scope" value="Archaea"/>
</dbReference>
<dbReference type="AlphaFoldDB" id="A6UTJ4"/>
<keyword evidence="3" id="KW-0484">Methanogenesis</keyword>
<organism evidence="6 7">
    <name type="scientific">Methanococcus aeolicus (strain ATCC BAA-1280 / DSM 17508 / OCM 812 / Nankai-3)</name>
    <dbReference type="NCBI Taxonomy" id="419665"/>
    <lineage>
        <taxon>Archaea</taxon>
        <taxon>Methanobacteriati</taxon>
        <taxon>Methanobacteriota</taxon>
        <taxon>Methanomada group</taxon>
        <taxon>Methanococci</taxon>
        <taxon>Methanococcales</taxon>
        <taxon>Methanococcaceae</taxon>
        <taxon>Methanococcus</taxon>
    </lineage>
</organism>
<dbReference type="PIRSF" id="PIRSF006414">
    <property type="entry name" value="Ftr_formyl_trnsf"/>
    <property type="match status" value="1"/>
</dbReference>
<dbReference type="GeneID" id="5326415"/>
<dbReference type="Gene3D" id="3.30.70.520">
    <property type="match status" value="2"/>
</dbReference>
<reference evidence="6" key="1">
    <citation type="submission" date="2007-06" db="EMBL/GenBank/DDBJ databases">
        <title>Complete sequence of Methanococcus aeolicus Nankai-3.</title>
        <authorList>
            <consortium name="US DOE Joint Genome Institute"/>
            <person name="Copeland A."/>
            <person name="Lucas S."/>
            <person name="Lapidus A."/>
            <person name="Barry K."/>
            <person name="Glavina del Rio T."/>
            <person name="Dalin E."/>
            <person name="Tice H."/>
            <person name="Pitluck S."/>
            <person name="Chain P."/>
            <person name="Malfatti S."/>
            <person name="Shin M."/>
            <person name="Vergez L."/>
            <person name="Schmutz J."/>
            <person name="Larimer F."/>
            <person name="Land M."/>
            <person name="Hauser L."/>
            <person name="Kyrpides N."/>
            <person name="Lykidis A."/>
            <person name="Sieprawska-Lupa M."/>
            <person name="Whitman W.B."/>
            <person name="Richardson P."/>
        </authorList>
    </citation>
    <scope>NUCLEOTIDE SEQUENCE [LARGE SCALE GENOMIC DNA]</scope>
    <source>
        <strain evidence="6">Nankai-3</strain>
    </source>
</reference>
<comment type="function">
    <text evidence="3">Catalyzes the reversible transfer of a formyl group from formylmethanofuran (formyl-MFR) to tetrahydromethanopterin (H(4)MPT) to produce 5-formyl tetrahydromethanopterin (5-formyl-H(4)MPT) and methanofuran (MFR).</text>
</comment>
<comment type="subcellular location">
    <subcellularLocation>
        <location evidence="3">Cytoplasm</location>
    </subcellularLocation>
</comment>
<feature type="domain" description="Formylmethanofuran: tetrahydromethanopterin formyltransferase Ftr C-terminal" evidence="5">
    <location>
        <begin position="148"/>
        <end position="299"/>
    </location>
</feature>
<accession>A6UTJ4</accession>
<evidence type="ECO:0000313" key="6">
    <source>
        <dbReference type="EMBL" id="ABR55816.1"/>
    </source>
</evidence>
<dbReference type="GO" id="GO:0019386">
    <property type="term" value="P:methanogenesis, from carbon dioxide"/>
    <property type="evidence" value="ECO:0007669"/>
    <property type="project" value="UniProtKB-UniRule"/>
</dbReference>
<dbReference type="HOGENOM" id="CLU_081314_0_0_2"/>
<dbReference type="KEGG" id="mae:Maeo_0224"/>
<dbReference type="SUPFAM" id="SSF55112">
    <property type="entry name" value="Formylmethanofuran:tetrahydromethanopterin formyltransferase"/>
    <property type="match status" value="2"/>
</dbReference>
<dbReference type="UniPathway" id="UPA00640">
    <property type="reaction ID" value="UER00693"/>
</dbReference>
<dbReference type="InterPro" id="IPR014053">
    <property type="entry name" value="ForMFR_H4MPT_ForTrfase"/>
</dbReference>
<dbReference type="HAMAP" id="MF_00579">
    <property type="entry name" value="FTR"/>
    <property type="match status" value="1"/>
</dbReference>
<comment type="subunit">
    <text evidence="3">Homotetramer.</text>
</comment>
<keyword evidence="3" id="KW-0554">One-carbon metabolism</keyword>
<keyword evidence="2 3" id="KW-0808">Transferase</keyword>
<dbReference type="NCBIfam" id="TIGR03119">
    <property type="entry name" value="one_C_fhcD"/>
    <property type="match status" value="1"/>
</dbReference>
<dbReference type="Proteomes" id="UP000001106">
    <property type="component" value="Chromosome"/>
</dbReference>
<comment type="catalytic activity">
    <reaction evidence="3">
        <text>N-formylmethanofuran + 5,6,7,8-tetrahydromethanopterin + H(+) = N(5)-formyl-5,6,7,8-tetrahydromethanopterin + methanofuran</text>
        <dbReference type="Rhea" id="RHEA:18061"/>
        <dbReference type="ChEBI" id="CHEBI:15378"/>
        <dbReference type="ChEBI" id="CHEBI:57727"/>
        <dbReference type="ChEBI" id="CHEBI:58018"/>
        <dbReference type="ChEBI" id="CHEBI:58103"/>
        <dbReference type="ChEBI" id="CHEBI:58151"/>
        <dbReference type="EC" id="2.3.1.101"/>
    </reaction>
</comment>
<dbReference type="GO" id="GO:0030270">
    <property type="term" value="F:formylmethanofuran-tetrahydromethanopterin N-formyltransferase activity"/>
    <property type="evidence" value="ECO:0007669"/>
    <property type="project" value="UniProtKB-UniRule"/>
</dbReference>
<evidence type="ECO:0000256" key="2">
    <source>
        <dbReference type="ARBA" id="ARBA00022679"/>
    </source>
</evidence>
<dbReference type="InterPro" id="IPR023447">
    <property type="entry name" value="ForMFR_H4MPT_ForTrfase_fd-like"/>
</dbReference>
<dbReference type="GO" id="GO:0006730">
    <property type="term" value="P:one-carbon metabolic process"/>
    <property type="evidence" value="ECO:0007669"/>
    <property type="project" value="UniProtKB-UniRule"/>
</dbReference>
<dbReference type="GO" id="GO:0005737">
    <property type="term" value="C:cytoplasm"/>
    <property type="evidence" value="ECO:0007669"/>
    <property type="project" value="UniProtKB-SubCell"/>
</dbReference>
<evidence type="ECO:0000256" key="1">
    <source>
        <dbReference type="ARBA" id="ARBA00006770"/>
    </source>
</evidence>
<dbReference type="InterPro" id="IPR002770">
    <property type="entry name" value="ForMFR_H4MPT_ForTrfase_C"/>
</dbReference>